<dbReference type="SUPFAM" id="SSF51905">
    <property type="entry name" value="FAD/NAD(P)-binding domain"/>
    <property type="match status" value="1"/>
</dbReference>
<dbReference type="AlphaFoldDB" id="A0A5A8C2S6"/>
<evidence type="ECO:0000313" key="3">
    <source>
        <dbReference type="EMBL" id="KAA0147293.1"/>
    </source>
</evidence>
<protein>
    <recommendedName>
        <fullName evidence="2">Amine oxidase domain-containing protein</fullName>
    </recommendedName>
</protein>
<dbReference type="PANTHER" id="PTHR10742">
    <property type="entry name" value="FLAVIN MONOAMINE OXIDASE"/>
    <property type="match status" value="1"/>
</dbReference>
<feature type="compositionally biased region" description="Acidic residues" evidence="1">
    <location>
        <begin position="270"/>
        <end position="280"/>
    </location>
</feature>
<comment type="caution">
    <text evidence="3">The sequence shown here is derived from an EMBL/GenBank/DDBJ whole genome shotgun (WGS) entry which is preliminary data.</text>
</comment>
<accession>A0A5A8C2S6</accession>
<dbReference type="PANTHER" id="PTHR10742:SF410">
    <property type="entry name" value="LYSINE-SPECIFIC HISTONE DEMETHYLASE 2"/>
    <property type="match status" value="1"/>
</dbReference>
<dbReference type="Gene3D" id="3.50.50.60">
    <property type="entry name" value="FAD/NAD(P)-binding domain"/>
    <property type="match status" value="2"/>
</dbReference>
<dbReference type="Pfam" id="PF13450">
    <property type="entry name" value="NAD_binding_8"/>
    <property type="match status" value="1"/>
</dbReference>
<evidence type="ECO:0000256" key="1">
    <source>
        <dbReference type="SAM" id="MobiDB-lite"/>
    </source>
</evidence>
<dbReference type="GO" id="GO:0016491">
    <property type="term" value="F:oxidoreductase activity"/>
    <property type="evidence" value="ECO:0007669"/>
    <property type="project" value="InterPro"/>
</dbReference>
<gene>
    <name evidence="3" type="ORF">FNF29_07462</name>
</gene>
<dbReference type="InterPro" id="IPR002937">
    <property type="entry name" value="Amino_oxidase"/>
</dbReference>
<dbReference type="EMBL" id="VLTN01000069">
    <property type="protein sequence ID" value="KAA0147293.1"/>
    <property type="molecule type" value="Genomic_DNA"/>
</dbReference>
<keyword evidence="4" id="KW-1185">Reference proteome</keyword>
<name>A0A5A8C2S6_CAFRO</name>
<dbReference type="Proteomes" id="UP000323011">
    <property type="component" value="Unassembled WGS sequence"/>
</dbReference>
<feature type="region of interest" description="Disordered" evidence="1">
    <location>
        <begin position="226"/>
        <end position="283"/>
    </location>
</feature>
<feature type="compositionally biased region" description="Low complexity" evidence="1">
    <location>
        <begin position="230"/>
        <end position="242"/>
    </location>
</feature>
<reference evidence="3 4" key="1">
    <citation type="submission" date="2019-07" db="EMBL/GenBank/DDBJ databases">
        <title>Genomes of Cafeteria roenbergensis.</title>
        <authorList>
            <person name="Fischer M.G."/>
            <person name="Hackl T."/>
            <person name="Roman M."/>
        </authorList>
    </citation>
    <scope>NUCLEOTIDE SEQUENCE [LARGE SCALE GENOMIC DNA]</scope>
    <source>
        <strain evidence="3 4">BVI</strain>
    </source>
</reference>
<feature type="region of interest" description="Disordered" evidence="1">
    <location>
        <begin position="430"/>
        <end position="455"/>
    </location>
</feature>
<evidence type="ECO:0000313" key="4">
    <source>
        <dbReference type="Proteomes" id="UP000323011"/>
    </source>
</evidence>
<sequence length="748" mass="74497">MASERPSVAVVGGGIAGLWCALCLVEPWRVRGKEATPRGAPVPRVTVFEAAPRLGGRLLPATLGPGLKLDLGAEFVHGSSTLLSQLAAENGWQLRRLAVWAQGDGGPPAKAAPDGGSAYYVVRTDDGAAWRAVRFDRLAAEAATSSAIAAAESSHAALHGPLMEWSQSDLRPLGQALQDVRCSHRAVASGGGSLFGAGFANTACIAASELASGLCATTERAWEKDEAAVEEAASTAAVAGSRAGDGHPSGGRAAAAGEAGPASDASHPSEEEEEGEEEDGADFRLEGGYDVLLTWLCRRLAAAGVQLRAGSPVLEVKAASAEAAAAPSPAASGAAAAAAGALVGEAPALWGRMAGRRSVSLTWGGQSAPTAAQLTALPPTAFGPAQAAAAGLLDATPSRETAAARAAAGRWEERFDAVVVTLPPHLLAGSASDGAAPSDCEPAAAGASARPGDAPGPLFDPPLPPLQAACLACIQTEPALKVIARFRRPVWPEDAHGAVFEAPPVGLPGAAAGSQSVWFPEVWFNSSAGTGQRVTASLDPAGAVELGAGARGPGLSQPCLFEPVRGGPAERGGDFIAVGFATADNAKRLMRLGPSQLVAALAAQLERAFGMGAGRFGALLGGAVGCWGRAYTSPSAAEARADGALRAALHARGIAAPAGGSAARRAMQSPHMGGAVLFAGEACAGADEELDSPMTVHGAMATGQRAAAAVLDGISASAPQGPVPVDVLPSAGILGAASSAVSPRPARL</sequence>
<feature type="domain" description="Amine oxidase" evidence="2">
    <location>
        <begin position="412"/>
        <end position="711"/>
    </location>
</feature>
<dbReference type="Pfam" id="PF01593">
    <property type="entry name" value="Amino_oxidase"/>
    <property type="match status" value="1"/>
</dbReference>
<dbReference type="InterPro" id="IPR050281">
    <property type="entry name" value="Flavin_monoamine_oxidase"/>
</dbReference>
<feature type="compositionally biased region" description="Low complexity" evidence="1">
    <location>
        <begin position="250"/>
        <end position="266"/>
    </location>
</feature>
<organism evidence="3 4">
    <name type="scientific">Cafeteria roenbergensis</name>
    <name type="common">Marine flagellate</name>
    <dbReference type="NCBI Taxonomy" id="33653"/>
    <lineage>
        <taxon>Eukaryota</taxon>
        <taxon>Sar</taxon>
        <taxon>Stramenopiles</taxon>
        <taxon>Bigyra</taxon>
        <taxon>Opalozoa</taxon>
        <taxon>Bicosoecida</taxon>
        <taxon>Cafeteriaceae</taxon>
        <taxon>Cafeteria</taxon>
    </lineage>
</organism>
<evidence type="ECO:0000259" key="2">
    <source>
        <dbReference type="Pfam" id="PF01593"/>
    </source>
</evidence>
<dbReference type="InterPro" id="IPR036188">
    <property type="entry name" value="FAD/NAD-bd_sf"/>
</dbReference>
<proteinExistence type="predicted"/>